<dbReference type="InterPro" id="IPR036188">
    <property type="entry name" value="FAD/NAD-bd_sf"/>
</dbReference>
<name>A0A8J3I3Q5_9CHLR</name>
<comment type="pathway">
    <text evidence="1 4">Carotenoid biosynthesis.</text>
</comment>
<dbReference type="NCBIfam" id="TIGR02734">
    <property type="entry name" value="crtI_fam"/>
    <property type="match status" value="1"/>
</dbReference>
<dbReference type="Gene3D" id="3.50.50.60">
    <property type="entry name" value="FAD/NAD(P)-binding domain"/>
    <property type="match status" value="1"/>
</dbReference>
<dbReference type="PANTHER" id="PTHR43734:SF3">
    <property type="entry name" value="B-CAROTENE KETOLASE"/>
    <property type="match status" value="1"/>
</dbReference>
<dbReference type="GO" id="GO:0016491">
    <property type="term" value="F:oxidoreductase activity"/>
    <property type="evidence" value="ECO:0007669"/>
    <property type="project" value="UniProtKB-KW"/>
</dbReference>
<dbReference type="EMBL" id="BNJF01000001">
    <property type="protein sequence ID" value="GHO45622.1"/>
    <property type="molecule type" value="Genomic_DNA"/>
</dbReference>
<evidence type="ECO:0000256" key="1">
    <source>
        <dbReference type="ARBA" id="ARBA00004829"/>
    </source>
</evidence>
<feature type="domain" description="Amine oxidase" evidence="5">
    <location>
        <begin position="10"/>
        <end position="305"/>
    </location>
</feature>
<dbReference type="AlphaFoldDB" id="A0A8J3I3Q5"/>
<evidence type="ECO:0000313" key="6">
    <source>
        <dbReference type="EMBL" id="GHO45622.1"/>
    </source>
</evidence>
<dbReference type="Proteomes" id="UP000612362">
    <property type="component" value="Unassembled WGS sequence"/>
</dbReference>
<evidence type="ECO:0000256" key="2">
    <source>
        <dbReference type="ARBA" id="ARBA00022746"/>
    </source>
</evidence>
<dbReference type="SUPFAM" id="SSF51905">
    <property type="entry name" value="FAD/NAD(P)-binding domain"/>
    <property type="match status" value="1"/>
</dbReference>
<keyword evidence="3 4" id="KW-0560">Oxidoreductase</keyword>
<proteinExistence type="inferred from homology"/>
<comment type="similarity">
    <text evidence="4">Belongs to the carotenoid/retinoid oxidoreductase family.</text>
</comment>
<organism evidence="6 7">
    <name type="scientific">Ktedonospora formicarum</name>
    <dbReference type="NCBI Taxonomy" id="2778364"/>
    <lineage>
        <taxon>Bacteria</taxon>
        <taxon>Bacillati</taxon>
        <taxon>Chloroflexota</taxon>
        <taxon>Ktedonobacteria</taxon>
        <taxon>Ktedonobacterales</taxon>
        <taxon>Ktedonobacteraceae</taxon>
        <taxon>Ktedonospora</taxon>
    </lineage>
</organism>
<dbReference type="InterPro" id="IPR014105">
    <property type="entry name" value="Carotenoid/retinoid_OxRdtase"/>
</dbReference>
<dbReference type="Pfam" id="PF01593">
    <property type="entry name" value="Amino_oxidase"/>
    <property type="match status" value="1"/>
</dbReference>
<keyword evidence="2 4" id="KW-0125">Carotenoid biosynthesis</keyword>
<keyword evidence="7" id="KW-1185">Reference proteome</keyword>
<dbReference type="GO" id="GO:0016117">
    <property type="term" value="P:carotenoid biosynthetic process"/>
    <property type="evidence" value="ECO:0007669"/>
    <property type="project" value="UniProtKB-KW"/>
</dbReference>
<reference evidence="6" key="1">
    <citation type="submission" date="2020-10" db="EMBL/GenBank/DDBJ databases">
        <title>Taxonomic study of unclassified bacteria belonging to the class Ktedonobacteria.</title>
        <authorList>
            <person name="Yabe S."/>
            <person name="Wang C.M."/>
            <person name="Zheng Y."/>
            <person name="Sakai Y."/>
            <person name="Cavaletti L."/>
            <person name="Monciardini P."/>
            <person name="Donadio S."/>
        </authorList>
    </citation>
    <scope>NUCLEOTIDE SEQUENCE</scope>
    <source>
        <strain evidence="6">SOSP1-1</strain>
    </source>
</reference>
<gene>
    <name evidence="6" type="ORF">KSX_37850</name>
</gene>
<comment type="caution">
    <text evidence="6">The sequence shown here is derived from an EMBL/GenBank/DDBJ whole genome shotgun (WGS) entry which is preliminary data.</text>
</comment>
<evidence type="ECO:0000256" key="4">
    <source>
        <dbReference type="RuleBase" id="RU362075"/>
    </source>
</evidence>
<evidence type="ECO:0000313" key="7">
    <source>
        <dbReference type="Proteomes" id="UP000612362"/>
    </source>
</evidence>
<dbReference type="PANTHER" id="PTHR43734">
    <property type="entry name" value="PHYTOENE DESATURASE"/>
    <property type="match status" value="1"/>
</dbReference>
<evidence type="ECO:0000259" key="5">
    <source>
        <dbReference type="Pfam" id="PF01593"/>
    </source>
</evidence>
<accession>A0A8J3I3Q5</accession>
<dbReference type="InterPro" id="IPR002937">
    <property type="entry name" value="Amino_oxidase"/>
</dbReference>
<evidence type="ECO:0000256" key="3">
    <source>
        <dbReference type="ARBA" id="ARBA00023002"/>
    </source>
</evidence>
<protein>
    <recommendedName>
        <fullName evidence="5">Amine oxidase domain-containing protein</fullName>
    </recommendedName>
</protein>
<sequence length="306" mass="35128">MLKVAPDLVRLRAYTSVADLVSHYIKDERLRQVFSFHPLLIGGNPFESTSIYALIHTLERKFGIWYAQGGTGVLVRALVKLFEDIGGVLHLKQEVSRIQVDERSGRATGVQLTSGETIMAESVVCNADVAYAYLNLVPDHARRKYTANYIKKMRYSMSLFVIYFGTDRRYDDIAHHEIVMGPRYKGLLNDIFKRKVLAKDFSLYLHRPTATDPSMAPEGCDCWYVLSPVPHQGSRIDWTQMAKPYRDSIITYLEERYLPHLSKHIISEHHIDPLHFEQTLNSYLGSAFSVEPVLIQSAWFRPHNVK</sequence>